<feature type="compositionally biased region" description="Low complexity" evidence="1">
    <location>
        <begin position="99"/>
        <end position="113"/>
    </location>
</feature>
<feature type="transmembrane region" description="Helical" evidence="2">
    <location>
        <begin position="57"/>
        <end position="87"/>
    </location>
</feature>
<organism evidence="3 4">
    <name type="scientific">Streptacidiphilus alkalitolerans</name>
    <dbReference type="NCBI Taxonomy" id="3342712"/>
    <lineage>
        <taxon>Bacteria</taxon>
        <taxon>Bacillati</taxon>
        <taxon>Actinomycetota</taxon>
        <taxon>Actinomycetes</taxon>
        <taxon>Kitasatosporales</taxon>
        <taxon>Streptomycetaceae</taxon>
        <taxon>Streptacidiphilus</taxon>
    </lineage>
</organism>
<dbReference type="RefSeq" id="WP_380516501.1">
    <property type="nucleotide sequence ID" value="NZ_JBHEZX010000019.1"/>
</dbReference>
<accession>A0ABV6VJH5</accession>
<sequence length="122" mass="12903">MARFVLALHVLAAIVAIGPVTVAASMFPATARRAAADPDGDAPAHLRVLYPICRGYAQVAIVAPVFGFATTGPVHGFAWLYGVIATWRDPRSTRRRARAAAAEPAAAEPAAADTRARVRDWV</sequence>
<keyword evidence="2" id="KW-0812">Transmembrane</keyword>
<evidence type="ECO:0000313" key="4">
    <source>
        <dbReference type="Proteomes" id="UP001592582"/>
    </source>
</evidence>
<dbReference type="Proteomes" id="UP001592582">
    <property type="component" value="Unassembled WGS sequence"/>
</dbReference>
<feature type="region of interest" description="Disordered" evidence="1">
    <location>
        <begin position="95"/>
        <end position="122"/>
    </location>
</feature>
<protein>
    <recommendedName>
        <fullName evidence="5">DUF2306 domain-containing protein</fullName>
    </recommendedName>
</protein>
<keyword evidence="2" id="KW-0472">Membrane</keyword>
<evidence type="ECO:0000313" key="3">
    <source>
        <dbReference type="EMBL" id="MFC1413890.1"/>
    </source>
</evidence>
<keyword evidence="4" id="KW-1185">Reference proteome</keyword>
<comment type="caution">
    <text evidence="3">The sequence shown here is derived from an EMBL/GenBank/DDBJ whole genome shotgun (WGS) entry which is preliminary data.</text>
</comment>
<keyword evidence="2" id="KW-1133">Transmembrane helix</keyword>
<reference evidence="3 4" key="1">
    <citation type="submission" date="2024-09" db="EMBL/GenBank/DDBJ databases">
        <authorList>
            <person name="Lee S.D."/>
        </authorList>
    </citation>
    <scope>NUCLEOTIDE SEQUENCE [LARGE SCALE GENOMIC DNA]</scope>
    <source>
        <strain evidence="3 4">N1-1</strain>
    </source>
</reference>
<proteinExistence type="predicted"/>
<dbReference type="EMBL" id="JBHEZX010000019">
    <property type="protein sequence ID" value="MFC1413890.1"/>
    <property type="molecule type" value="Genomic_DNA"/>
</dbReference>
<name>A0ABV6VJH5_9ACTN</name>
<evidence type="ECO:0000256" key="2">
    <source>
        <dbReference type="SAM" id="Phobius"/>
    </source>
</evidence>
<gene>
    <name evidence="3" type="ORF">ACEZDG_31980</name>
</gene>
<evidence type="ECO:0008006" key="5">
    <source>
        <dbReference type="Google" id="ProtNLM"/>
    </source>
</evidence>
<evidence type="ECO:0000256" key="1">
    <source>
        <dbReference type="SAM" id="MobiDB-lite"/>
    </source>
</evidence>